<keyword evidence="7 11" id="KW-1133">Transmembrane helix</keyword>
<keyword evidence="5 11" id="KW-0812">Transmembrane</keyword>
<dbReference type="Proteomes" id="UP001565220">
    <property type="component" value="Unassembled WGS sequence"/>
</dbReference>
<keyword evidence="4 11" id="KW-0138">CF(0)</keyword>
<feature type="transmembrane region" description="Helical" evidence="11">
    <location>
        <begin position="208"/>
        <end position="226"/>
    </location>
</feature>
<evidence type="ECO:0000256" key="5">
    <source>
        <dbReference type="ARBA" id="ARBA00022692"/>
    </source>
</evidence>
<reference evidence="12 13" key="1">
    <citation type="submission" date="2024-08" db="EMBL/GenBank/DDBJ databases">
        <title>Clostridium lapicellarii sp. nov., and Clostridium renhuaiense sp. nov., two species isolated from the mud in a fermentation cellar used for producing sauce-flavour Chinese liquors.</title>
        <authorList>
            <person name="Yang F."/>
            <person name="Wang H."/>
            <person name="Chen L.Q."/>
            <person name="Zhou N."/>
            <person name="Lu J.J."/>
            <person name="Pu X.X."/>
            <person name="Wan B."/>
            <person name="Wang L."/>
            <person name="Liu S.J."/>
        </authorList>
    </citation>
    <scope>NUCLEOTIDE SEQUENCE [LARGE SCALE GENOMIC DNA]</scope>
    <source>
        <strain evidence="12 13">MT-113</strain>
    </source>
</reference>
<comment type="subcellular location">
    <subcellularLocation>
        <location evidence="11">Cell membrane</location>
        <topology evidence="11">Multi-pass membrane protein</topology>
    </subcellularLocation>
    <subcellularLocation>
        <location evidence="1">Membrane</location>
        <topology evidence="1">Multi-pass membrane protein</topology>
    </subcellularLocation>
</comment>
<organism evidence="12 13">
    <name type="scientific">Clostridium lapidicellarium</name>
    <dbReference type="NCBI Taxonomy" id="3240931"/>
    <lineage>
        <taxon>Bacteria</taxon>
        <taxon>Bacillati</taxon>
        <taxon>Bacillota</taxon>
        <taxon>Clostridia</taxon>
        <taxon>Eubacteriales</taxon>
        <taxon>Clostridiaceae</taxon>
        <taxon>Clostridium</taxon>
    </lineage>
</organism>
<dbReference type="PRINTS" id="PR00123">
    <property type="entry name" value="ATPASEA"/>
</dbReference>
<evidence type="ECO:0000256" key="10">
    <source>
        <dbReference type="ARBA" id="ARBA00023310"/>
    </source>
</evidence>
<dbReference type="InterPro" id="IPR045082">
    <property type="entry name" value="ATP_syn_F0_a_bact/chloroplast"/>
</dbReference>
<keyword evidence="6 11" id="KW-0375">Hydrogen ion transport</keyword>
<protein>
    <recommendedName>
        <fullName evidence="11">ATP synthase subunit a</fullName>
    </recommendedName>
    <alternativeName>
        <fullName evidence="11">ATP synthase F0 sector subunit a</fullName>
    </alternativeName>
    <alternativeName>
        <fullName evidence="11">F-ATPase subunit 6</fullName>
    </alternativeName>
</protein>
<accession>A0ABV4DVU4</accession>
<evidence type="ECO:0000256" key="8">
    <source>
        <dbReference type="ARBA" id="ARBA00023065"/>
    </source>
</evidence>
<dbReference type="PANTHER" id="PTHR42823:SF3">
    <property type="entry name" value="ATP SYNTHASE SUBUNIT A, CHLOROPLASTIC"/>
    <property type="match status" value="1"/>
</dbReference>
<evidence type="ECO:0000256" key="6">
    <source>
        <dbReference type="ARBA" id="ARBA00022781"/>
    </source>
</evidence>
<feature type="transmembrane region" description="Helical" evidence="11">
    <location>
        <begin position="20"/>
        <end position="42"/>
    </location>
</feature>
<keyword evidence="13" id="KW-1185">Reference proteome</keyword>
<proteinExistence type="inferred from homology"/>
<dbReference type="EMBL" id="JBGFFE010000002">
    <property type="protein sequence ID" value="MEY8762636.1"/>
    <property type="molecule type" value="Genomic_DNA"/>
</dbReference>
<name>A0ABV4DVU4_9CLOT</name>
<keyword evidence="8 11" id="KW-0406">Ion transport</keyword>
<sequence length="231" mass="25901">MEELLPMVFSIRLFGYKFDITSSIFYQWIIIAVLTVLAIWATKDLKKVPDKKQTVVEMLVQTFNSLVKENMGKSYKNFVPYIGTLAIFLLTMNLLGLIGFKPPTLDISVVSAFALITFVIVQANAIQKIGVGHYFLAYFSPFVPMLPLNLLERIMLPVSLTLRLFGNMTASVVIVDLIYNKLGNVAFGLGQLVIPIPFHAYFDAFDGTIQMIIFMMLTMVNIRIVAEGAVD</sequence>
<dbReference type="HAMAP" id="MF_01393">
    <property type="entry name" value="ATP_synth_a_bact"/>
    <property type="match status" value="1"/>
</dbReference>
<feature type="transmembrane region" description="Helical" evidence="11">
    <location>
        <begin position="105"/>
        <end position="124"/>
    </location>
</feature>
<gene>
    <name evidence="11" type="primary">atpB</name>
    <name evidence="12" type="ORF">AB8S09_03100</name>
</gene>
<evidence type="ECO:0000256" key="3">
    <source>
        <dbReference type="ARBA" id="ARBA00022448"/>
    </source>
</evidence>
<evidence type="ECO:0000313" key="12">
    <source>
        <dbReference type="EMBL" id="MEY8762636.1"/>
    </source>
</evidence>
<dbReference type="SUPFAM" id="SSF81336">
    <property type="entry name" value="F1F0 ATP synthase subunit A"/>
    <property type="match status" value="1"/>
</dbReference>
<dbReference type="InterPro" id="IPR023011">
    <property type="entry name" value="ATP_synth_F0_asu_AS"/>
</dbReference>
<evidence type="ECO:0000256" key="11">
    <source>
        <dbReference type="HAMAP-Rule" id="MF_01393"/>
    </source>
</evidence>
<dbReference type="InterPro" id="IPR000568">
    <property type="entry name" value="ATP_synth_F0_asu"/>
</dbReference>
<evidence type="ECO:0000313" key="13">
    <source>
        <dbReference type="Proteomes" id="UP001565220"/>
    </source>
</evidence>
<dbReference type="Pfam" id="PF00119">
    <property type="entry name" value="ATP-synt_A"/>
    <property type="match status" value="1"/>
</dbReference>
<evidence type="ECO:0000256" key="4">
    <source>
        <dbReference type="ARBA" id="ARBA00022547"/>
    </source>
</evidence>
<keyword evidence="3 11" id="KW-0813">Transport</keyword>
<comment type="similarity">
    <text evidence="2 11">Belongs to the ATPase A chain family.</text>
</comment>
<dbReference type="PROSITE" id="PS00449">
    <property type="entry name" value="ATPASE_A"/>
    <property type="match status" value="1"/>
</dbReference>
<comment type="function">
    <text evidence="11">Key component of the proton channel; it plays a direct role in the translocation of protons across the membrane.</text>
</comment>
<keyword evidence="11" id="KW-1003">Cell membrane</keyword>
<comment type="caution">
    <text evidence="12">The sequence shown here is derived from an EMBL/GenBank/DDBJ whole genome shotgun (WGS) entry which is preliminary data.</text>
</comment>
<feature type="transmembrane region" description="Helical" evidence="11">
    <location>
        <begin position="182"/>
        <end position="202"/>
    </location>
</feature>
<dbReference type="Gene3D" id="1.20.120.220">
    <property type="entry name" value="ATP synthase, F0 complex, subunit A"/>
    <property type="match status" value="1"/>
</dbReference>
<feature type="transmembrane region" description="Helical" evidence="11">
    <location>
        <begin position="131"/>
        <end position="148"/>
    </location>
</feature>
<dbReference type="InterPro" id="IPR035908">
    <property type="entry name" value="F0_ATP_A_sf"/>
</dbReference>
<dbReference type="NCBIfam" id="NF004484">
    <property type="entry name" value="PRK05815.3-2"/>
    <property type="match status" value="1"/>
</dbReference>
<keyword evidence="10 11" id="KW-0066">ATP synthesis</keyword>
<dbReference type="RefSeq" id="WP_294184832.1">
    <property type="nucleotide sequence ID" value="NZ_JBGFFE010000002.1"/>
</dbReference>
<evidence type="ECO:0000256" key="7">
    <source>
        <dbReference type="ARBA" id="ARBA00022989"/>
    </source>
</evidence>
<evidence type="ECO:0000256" key="9">
    <source>
        <dbReference type="ARBA" id="ARBA00023136"/>
    </source>
</evidence>
<feature type="transmembrane region" description="Helical" evidence="11">
    <location>
        <begin position="78"/>
        <end position="99"/>
    </location>
</feature>
<dbReference type="CDD" id="cd00310">
    <property type="entry name" value="ATP-synt_Fo_a_6"/>
    <property type="match status" value="1"/>
</dbReference>
<evidence type="ECO:0000256" key="1">
    <source>
        <dbReference type="ARBA" id="ARBA00004141"/>
    </source>
</evidence>
<dbReference type="PANTHER" id="PTHR42823">
    <property type="entry name" value="ATP SYNTHASE SUBUNIT A, CHLOROPLASTIC"/>
    <property type="match status" value="1"/>
</dbReference>
<evidence type="ECO:0000256" key="2">
    <source>
        <dbReference type="ARBA" id="ARBA00006810"/>
    </source>
</evidence>
<keyword evidence="9 11" id="KW-0472">Membrane</keyword>